<gene>
    <name evidence="1" type="ORF">LQ327_27310</name>
</gene>
<protein>
    <submittedName>
        <fullName evidence="1">Haloacid dehalogenase-like hydrolase</fullName>
    </submittedName>
</protein>
<dbReference type="InterPro" id="IPR023214">
    <property type="entry name" value="HAD_sf"/>
</dbReference>
<dbReference type="SFLD" id="SFLDG01129">
    <property type="entry name" value="C1.5:_HAD__Beta-PGM__Phosphata"/>
    <property type="match status" value="1"/>
</dbReference>
<proteinExistence type="predicted"/>
<dbReference type="InterPro" id="IPR036412">
    <property type="entry name" value="HAD-like_sf"/>
</dbReference>
<dbReference type="SFLD" id="SFLDS00003">
    <property type="entry name" value="Haloacid_Dehalogenase"/>
    <property type="match status" value="1"/>
</dbReference>
<evidence type="ECO:0000313" key="1">
    <source>
        <dbReference type="EMBL" id="MCD2197085.1"/>
    </source>
</evidence>
<evidence type="ECO:0000313" key="2">
    <source>
        <dbReference type="Proteomes" id="UP001199469"/>
    </source>
</evidence>
<dbReference type="Gene3D" id="3.40.50.1000">
    <property type="entry name" value="HAD superfamily/HAD-like"/>
    <property type="match status" value="1"/>
</dbReference>
<dbReference type="Proteomes" id="UP001199469">
    <property type="component" value="Unassembled WGS sequence"/>
</dbReference>
<name>A0ABS8PFP6_9PSEU</name>
<reference evidence="1 2" key="1">
    <citation type="submission" date="2021-11" db="EMBL/GenBank/DDBJ databases">
        <title>Draft genome sequence of Actinomycetospora sp. SF1 isolated from the rhizosphere soil.</title>
        <authorList>
            <person name="Duangmal K."/>
            <person name="Chantavorakit T."/>
        </authorList>
    </citation>
    <scope>NUCLEOTIDE SEQUENCE [LARGE SCALE GENOMIC DNA]</scope>
    <source>
        <strain evidence="1 2">TBRC 5722</strain>
    </source>
</reference>
<comment type="caution">
    <text evidence="1">The sequence shown here is derived from an EMBL/GenBank/DDBJ whole genome shotgun (WGS) entry which is preliminary data.</text>
</comment>
<dbReference type="SUPFAM" id="SSF56784">
    <property type="entry name" value="HAD-like"/>
    <property type="match status" value="1"/>
</dbReference>
<dbReference type="InterPro" id="IPR023198">
    <property type="entry name" value="PGP-like_dom2"/>
</dbReference>
<dbReference type="EMBL" id="JAJNDB010000007">
    <property type="protein sequence ID" value="MCD2197085.1"/>
    <property type="molecule type" value="Genomic_DNA"/>
</dbReference>
<accession>A0ABS8PFP6</accession>
<dbReference type="InterPro" id="IPR050155">
    <property type="entry name" value="HAD-like_hydrolase_sf"/>
</dbReference>
<organism evidence="1 2">
    <name type="scientific">Actinomycetospora endophytica</name>
    <dbReference type="NCBI Taxonomy" id="2291215"/>
    <lineage>
        <taxon>Bacteria</taxon>
        <taxon>Bacillati</taxon>
        <taxon>Actinomycetota</taxon>
        <taxon>Actinomycetes</taxon>
        <taxon>Pseudonocardiales</taxon>
        <taxon>Pseudonocardiaceae</taxon>
        <taxon>Actinomycetospora</taxon>
    </lineage>
</organism>
<dbReference type="RefSeq" id="WP_230738970.1">
    <property type="nucleotide sequence ID" value="NZ_JAJNDB010000007.1"/>
</dbReference>
<sequence length="250" mass="25739">MSRPVGVCWDIDGTLLRGGRVGGEVLRRAFVAVTGREPPPVPMGGMTDHLVAEAFRDGLPPAEAAELHRRGADYTREMVAAIAREWHGRGPELAEVLTVLPGVPDALARLAARPRVDQLVVTGNVRAGAELKLTVAGLSPGPLDLEGGVYGDLPGPRSVLVHTARATLERRHGGRVALVVVGDTPRDVEAAHAAGALAVGVATGAATAAELTAAGADHVTEDLSDPAALVAIVTAAGEDPGATFRERADR</sequence>
<dbReference type="PANTHER" id="PTHR43434">
    <property type="entry name" value="PHOSPHOGLYCOLATE PHOSPHATASE"/>
    <property type="match status" value="1"/>
</dbReference>
<dbReference type="PANTHER" id="PTHR43434:SF1">
    <property type="entry name" value="PHOSPHOGLYCOLATE PHOSPHATASE"/>
    <property type="match status" value="1"/>
</dbReference>
<keyword evidence="2" id="KW-1185">Reference proteome</keyword>
<dbReference type="Gene3D" id="1.10.150.240">
    <property type="entry name" value="Putative phosphatase, domain 2"/>
    <property type="match status" value="1"/>
</dbReference>
<dbReference type="Pfam" id="PF12710">
    <property type="entry name" value="HAD"/>
    <property type="match status" value="1"/>
</dbReference>